<dbReference type="WBParaSite" id="TREG1_94010.1">
    <property type="protein sequence ID" value="TREG1_94010.1"/>
    <property type="gene ID" value="TREG1_94010"/>
</dbReference>
<sequence length="142" mass="16013">MIPPYTTEAPGNSTLKVMFGLGSAPPKHDPPASMEPYDLGRDGDLGALSNAQQGATNKLKTQTRLSNEQYLRQHPEVKYMVTAFLRDILTKQPENAREHFADFFTNPDLLKNIKTVEKEYSEMYHDDGVIRSLAREDLDSEV</sequence>
<evidence type="ECO:0008006" key="4">
    <source>
        <dbReference type="Google" id="ProtNLM"/>
    </source>
</evidence>
<reference evidence="2" key="1">
    <citation type="submission" date="2022-06" db="EMBL/GenBank/DDBJ databases">
        <authorList>
            <person name="Berger JAMES D."/>
            <person name="Berger JAMES D."/>
        </authorList>
    </citation>
    <scope>NUCLEOTIDE SEQUENCE [LARGE SCALE GENOMIC DNA]</scope>
</reference>
<dbReference type="AlphaFoldDB" id="A0AA85KN52"/>
<dbReference type="PANTHER" id="PTHR15505:SF4">
    <property type="entry name" value="RIIA DOMAIN-CONTAINING PROTEIN 1"/>
    <property type="match status" value="1"/>
</dbReference>
<dbReference type="PANTHER" id="PTHR15505">
    <property type="entry name" value="RIIA DOMAIN-CONTAINING PROTEIN 1"/>
    <property type="match status" value="1"/>
</dbReference>
<evidence type="ECO:0000256" key="1">
    <source>
        <dbReference type="SAM" id="MobiDB-lite"/>
    </source>
</evidence>
<dbReference type="Proteomes" id="UP000050795">
    <property type="component" value="Unassembled WGS sequence"/>
</dbReference>
<name>A0AA85KN52_TRIRE</name>
<reference evidence="3" key="2">
    <citation type="submission" date="2023-11" db="UniProtKB">
        <authorList>
            <consortium name="WormBaseParasite"/>
        </authorList>
    </citation>
    <scope>IDENTIFICATION</scope>
</reference>
<evidence type="ECO:0000313" key="3">
    <source>
        <dbReference type="WBParaSite" id="TREG1_94010.1"/>
    </source>
</evidence>
<accession>A0AA85KN52</accession>
<evidence type="ECO:0000313" key="2">
    <source>
        <dbReference type="Proteomes" id="UP000050795"/>
    </source>
</evidence>
<keyword evidence="2" id="KW-1185">Reference proteome</keyword>
<feature type="region of interest" description="Disordered" evidence="1">
    <location>
        <begin position="18"/>
        <end position="45"/>
    </location>
</feature>
<proteinExistence type="predicted"/>
<protein>
    <recommendedName>
        <fullName evidence="4">RIIa domain-containing protein</fullName>
    </recommendedName>
</protein>
<organism evidence="2 3">
    <name type="scientific">Trichobilharzia regenti</name>
    <name type="common">Nasal bird schistosome</name>
    <dbReference type="NCBI Taxonomy" id="157069"/>
    <lineage>
        <taxon>Eukaryota</taxon>
        <taxon>Metazoa</taxon>
        <taxon>Spiralia</taxon>
        <taxon>Lophotrochozoa</taxon>
        <taxon>Platyhelminthes</taxon>
        <taxon>Trematoda</taxon>
        <taxon>Digenea</taxon>
        <taxon>Strigeidida</taxon>
        <taxon>Schistosomatoidea</taxon>
        <taxon>Schistosomatidae</taxon>
        <taxon>Trichobilharzia</taxon>
    </lineage>
</organism>
<dbReference type="CDD" id="cd22971">
    <property type="entry name" value="DD_RIIAD1"/>
    <property type="match status" value="1"/>
</dbReference>
<dbReference type="InterPro" id="IPR059162">
    <property type="entry name" value="RIIAD1"/>
</dbReference>